<evidence type="ECO:0000256" key="3">
    <source>
        <dbReference type="ARBA" id="ARBA00022840"/>
    </source>
</evidence>
<dbReference type="Pfam" id="PF02786">
    <property type="entry name" value="CPSase_L_D2"/>
    <property type="match status" value="1"/>
</dbReference>
<dbReference type="EMBL" id="NVDG01000047">
    <property type="protein sequence ID" value="PFU38519.1"/>
    <property type="molecule type" value="Genomic_DNA"/>
</dbReference>
<dbReference type="InterPro" id="IPR005479">
    <property type="entry name" value="CPAse_ATP-bd"/>
</dbReference>
<reference evidence="6 7" key="1">
    <citation type="submission" date="2017-09" db="EMBL/GenBank/DDBJ databases">
        <title>Large-scale bioinformatics analysis of Bacillus genomes uncovers conserved roles of natural products in bacterial physiology.</title>
        <authorList>
            <consortium name="Agbiome Team Llc"/>
            <person name="Bleich R.M."/>
            <person name="Grubbs K.J."/>
            <person name="Santa Maria K.C."/>
            <person name="Allen S.E."/>
            <person name="Farag S."/>
            <person name="Shank E.A."/>
            <person name="Bowers A."/>
        </authorList>
    </citation>
    <scope>NUCLEOTIDE SEQUENCE [LARGE SCALE GENOMIC DNA]</scope>
    <source>
        <strain evidence="6 7">AFS061806</strain>
    </source>
</reference>
<evidence type="ECO:0000259" key="5">
    <source>
        <dbReference type="PROSITE" id="PS50975"/>
    </source>
</evidence>
<dbReference type="AlphaFoldDB" id="A0A2B3TWF6"/>
<dbReference type="InterPro" id="IPR013815">
    <property type="entry name" value="ATP_grasp_subdomain_1"/>
</dbReference>
<organism evidence="6 7">
    <name type="scientific">Bacillus cereus</name>
    <dbReference type="NCBI Taxonomy" id="1396"/>
    <lineage>
        <taxon>Bacteria</taxon>
        <taxon>Bacillati</taxon>
        <taxon>Bacillota</taxon>
        <taxon>Bacilli</taxon>
        <taxon>Bacillales</taxon>
        <taxon>Bacillaceae</taxon>
        <taxon>Bacillus</taxon>
        <taxon>Bacillus cereus group</taxon>
    </lineage>
</organism>
<name>A0A2B3TWF6_BACCE</name>
<evidence type="ECO:0000256" key="4">
    <source>
        <dbReference type="PROSITE-ProRule" id="PRU00409"/>
    </source>
</evidence>
<keyword evidence="2 4" id="KW-0547">Nucleotide-binding</keyword>
<proteinExistence type="predicted"/>
<sequence>MAVLILNDRYLKEQMDFSKWLEKYNDEMYMFSNRTILRDYKDIKVKLGFESSMMTNGTVEIEALSLFKTHEFDRIIAFEEADILRAAKLRSYLNIKGQKINDAVYFRDKIKMKRHAEENGIKVAPYKKLDSPIDLYDFALEYDYPVIVKPISGFGANNTSVIESYNDLLSWTKNHYMNDISGVSLIKDFLVEKYIDKKIYHIDGIVGEREVRFISVFEYIDTCLSYQNQKGVGSLLLKQGSSLENKMTEFTKDLIKKFPFDNTLAFHIEVFFDEEKEEIILCEIASRPSGGNVGNLIEASYNFNVFEYLVKETCDIENEILTKQNILSANYFIPPKYGILKDVIDTIDFEWCTKFIMKGKIGEKYNGPTRIANHYAYVEVIGENEKEVRERINFIIKYIEEKTIWE</sequence>
<evidence type="ECO:0000256" key="1">
    <source>
        <dbReference type="ARBA" id="ARBA00022598"/>
    </source>
</evidence>
<keyword evidence="3 4" id="KW-0067">ATP-binding</keyword>
<gene>
    <name evidence="6" type="ORF">COK86_25410</name>
</gene>
<dbReference type="Gene3D" id="3.30.470.20">
    <property type="entry name" value="ATP-grasp fold, B domain"/>
    <property type="match status" value="1"/>
</dbReference>
<dbReference type="InterPro" id="IPR052032">
    <property type="entry name" value="ATP-dep_AA_Ligase"/>
</dbReference>
<evidence type="ECO:0000313" key="7">
    <source>
        <dbReference type="Proteomes" id="UP000224076"/>
    </source>
</evidence>
<dbReference type="GO" id="GO:0005524">
    <property type="term" value="F:ATP binding"/>
    <property type="evidence" value="ECO:0007669"/>
    <property type="project" value="UniProtKB-UniRule"/>
</dbReference>
<accession>A0A2B3TWF6</accession>
<dbReference type="GO" id="GO:0016874">
    <property type="term" value="F:ligase activity"/>
    <property type="evidence" value="ECO:0007669"/>
    <property type="project" value="UniProtKB-KW"/>
</dbReference>
<dbReference type="InterPro" id="IPR011761">
    <property type="entry name" value="ATP-grasp"/>
</dbReference>
<protein>
    <recommendedName>
        <fullName evidence="5">ATP-grasp domain-containing protein</fullName>
    </recommendedName>
</protein>
<feature type="domain" description="ATP-grasp" evidence="5">
    <location>
        <begin position="113"/>
        <end position="314"/>
    </location>
</feature>
<dbReference type="RefSeq" id="WP_098498136.1">
    <property type="nucleotide sequence ID" value="NZ_NUXC01000006.1"/>
</dbReference>
<dbReference type="Proteomes" id="UP000224076">
    <property type="component" value="Unassembled WGS sequence"/>
</dbReference>
<dbReference type="GO" id="GO:0046872">
    <property type="term" value="F:metal ion binding"/>
    <property type="evidence" value="ECO:0007669"/>
    <property type="project" value="InterPro"/>
</dbReference>
<dbReference type="Gene3D" id="3.30.1490.20">
    <property type="entry name" value="ATP-grasp fold, A domain"/>
    <property type="match status" value="1"/>
</dbReference>
<evidence type="ECO:0000256" key="2">
    <source>
        <dbReference type="ARBA" id="ARBA00022741"/>
    </source>
</evidence>
<dbReference type="SUPFAM" id="SSF56059">
    <property type="entry name" value="Glutathione synthetase ATP-binding domain-like"/>
    <property type="match status" value="1"/>
</dbReference>
<dbReference type="PANTHER" id="PTHR43585">
    <property type="entry name" value="FUMIPYRROLE BIOSYNTHESIS PROTEIN C"/>
    <property type="match status" value="1"/>
</dbReference>
<evidence type="ECO:0000313" key="6">
    <source>
        <dbReference type="EMBL" id="PFU38519.1"/>
    </source>
</evidence>
<comment type="caution">
    <text evidence="6">The sequence shown here is derived from an EMBL/GenBank/DDBJ whole genome shotgun (WGS) entry which is preliminary data.</text>
</comment>
<dbReference type="Gene3D" id="3.40.50.20">
    <property type="match status" value="1"/>
</dbReference>
<dbReference type="PROSITE" id="PS50975">
    <property type="entry name" value="ATP_GRASP"/>
    <property type="match status" value="1"/>
</dbReference>
<keyword evidence="1" id="KW-0436">Ligase</keyword>
<dbReference type="PANTHER" id="PTHR43585:SF2">
    <property type="entry name" value="ATP-GRASP ENZYME FSQD"/>
    <property type="match status" value="1"/>
</dbReference>